<protein>
    <submittedName>
        <fullName evidence="4">Rhoptry protein ROP7</fullName>
    </submittedName>
</protein>
<gene>
    <name evidence="4" type="ORF">TGVAND_438930</name>
</gene>
<dbReference type="InterPro" id="IPR027916">
    <property type="entry name" value="Kinase-like_dom_ROP"/>
</dbReference>
<dbReference type="EMBL" id="AEYJ02001963">
    <property type="protein sequence ID" value="KFG99254.1"/>
    <property type="molecule type" value="Genomic_DNA"/>
</dbReference>
<feature type="domain" description="Rhoptry Protein kinase-like" evidence="3">
    <location>
        <begin position="1"/>
        <end position="62"/>
    </location>
</feature>
<evidence type="ECO:0000256" key="2">
    <source>
        <dbReference type="SAM" id="SignalP"/>
    </source>
</evidence>
<dbReference type="Proteomes" id="UP000028840">
    <property type="component" value="Unassembled WGS sequence"/>
</dbReference>
<dbReference type="Gene3D" id="1.10.510.10">
    <property type="entry name" value="Transferase(Phosphotransferase) domain 1"/>
    <property type="match status" value="1"/>
</dbReference>
<dbReference type="Pfam" id="PF14531">
    <property type="entry name" value="Kinase-like"/>
    <property type="match status" value="1"/>
</dbReference>
<feature type="chain" id="PRO_5001813284" evidence="2">
    <location>
        <begin position="28"/>
        <end position="106"/>
    </location>
</feature>
<dbReference type="VEuPathDB" id="ToxoDB:TGVAND_438930"/>
<sequence length="106" mass="11926">MTHTMDAWGLGATIFFIWCFKAPTTGPEEEYSIEFLFSLCRRAPENVKLLVYKLINPSVEARLLALQAMETPEYREMEEQLSAASRLYSGDGTLTGGDDDMPPLET</sequence>
<evidence type="ECO:0000313" key="5">
    <source>
        <dbReference type="Proteomes" id="UP000028840"/>
    </source>
</evidence>
<organism evidence="4 5">
    <name type="scientific">Toxoplasma gondii VAND</name>
    <dbReference type="NCBI Taxonomy" id="933077"/>
    <lineage>
        <taxon>Eukaryota</taxon>
        <taxon>Sar</taxon>
        <taxon>Alveolata</taxon>
        <taxon>Apicomplexa</taxon>
        <taxon>Conoidasida</taxon>
        <taxon>Coccidia</taxon>
        <taxon>Eucoccidiorida</taxon>
        <taxon>Eimeriorina</taxon>
        <taxon>Sarcocystidae</taxon>
        <taxon>Toxoplasma</taxon>
    </lineage>
</organism>
<reference evidence="4 5" key="2">
    <citation type="journal article" date="2015" name="Eukaryot. Cell">
        <title>Genetic mapping reveals that sinefungin resistance in Toxoplasma gondii is controlled by a putative amino acid transporter locus that can be used as a negative selectable marker.</title>
        <authorList>
            <person name="Behnke M.S."/>
            <person name="Khan A."/>
            <person name="Sibley L.D."/>
        </authorList>
    </citation>
    <scope>NUCLEOTIDE SEQUENCE [LARGE SCALE GENOMIC DNA]</scope>
    <source>
        <strain evidence="4 5">VAND</strain>
    </source>
</reference>
<feature type="compositionally biased region" description="Acidic residues" evidence="1">
    <location>
        <begin position="97"/>
        <end position="106"/>
    </location>
</feature>
<evidence type="ECO:0000259" key="3">
    <source>
        <dbReference type="Pfam" id="PF14531"/>
    </source>
</evidence>
<feature type="signal peptide" evidence="2">
    <location>
        <begin position="1"/>
        <end position="27"/>
    </location>
</feature>
<comment type="caution">
    <text evidence="4">The sequence shown here is derived from an EMBL/GenBank/DDBJ whole genome shotgun (WGS) entry which is preliminary data.</text>
</comment>
<evidence type="ECO:0000256" key="1">
    <source>
        <dbReference type="SAM" id="MobiDB-lite"/>
    </source>
</evidence>
<feature type="region of interest" description="Disordered" evidence="1">
    <location>
        <begin position="87"/>
        <end position="106"/>
    </location>
</feature>
<evidence type="ECO:0000313" key="4">
    <source>
        <dbReference type="EMBL" id="KFG99254.1"/>
    </source>
</evidence>
<dbReference type="AlphaFoldDB" id="A0A086PFX3"/>
<reference evidence="4 5" key="1">
    <citation type="submission" date="2014-08" db="EMBL/GenBank/DDBJ databases">
        <authorList>
            <person name="Sibley D."/>
            <person name="Venepally P."/>
            <person name="Karamycheva S."/>
            <person name="Hadjithomas M."/>
            <person name="Khan A."/>
            <person name="Brunk B."/>
            <person name="Roos D."/>
            <person name="Caler E."/>
            <person name="Lorenzi H."/>
        </authorList>
    </citation>
    <scope>NUCLEOTIDE SEQUENCE [LARGE SCALE GENOMIC DNA]</scope>
    <source>
        <strain evidence="4 5">VAND</strain>
    </source>
</reference>
<name>A0A086PFX3_TOXGO</name>
<dbReference type="InterPro" id="IPR011009">
    <property type="entry name" value="Kinase-like_dom_sf"/>
</dbReference>
<proteinExistence type="predicted"/>
<accession>A0A086PFX3</accession>
<dbReference type="SUPFAM" id="SSF56112">
    <property type="entry name" value="Protein kinase-like (PK-like)"/>
    <property type="match status" value="1"/>
</dbReference>
<keyword evidence="2" id="KW-0732">Signal</keyword>